<sequence length="418" mass="41221">MRDDPRVIEQERAAAQRRTLRVVVAAQVLGGAGLAAGVTVGALLAQQMLGSEGLAGLPTALFTLGSAVTAYVVGRVSQRAGRRTGLAAGFAAGGLGAVGVVVAAAVDSVPLLFASFLVYGAGTATNLQARYAGADLATPATRGRAVSVALVSTTVGAVAGPNLVDPLGGLATSLGLPALSGPFLLGAVAYSSAGAVLWALLRPDPLLLARELDAREGAGAAPVAGGGPVGTGAWVGATIMVLTQVTMVAIMTMTPVHMRHHHHELGAVGLVISLHIAAMYLPSLVTGSLVDRVGRTAVAVAAAVVLLAAGLTAAVVPGDSLTLTVVALVLLGLGWNLGLISGTALVVDATDPVTRPRVQGSIDVLVALAGAGGGVLSGVVVAASSFAALSLGGGLLALVLLPVLWWAARAGETTVKPR</sequence>
<feature type="transmembrane region" description="Helical" evidence="5">
    <location>
        <begin position="322"/>
        <end position="350"/>
    </location>
</feature>
<feature type="transmembrane region" description="Helical" evidence="5">
    <location>
        <begin position="297"/>
        <end position="316"/>
    </location>
</feature>
<feature type="transmembrane region" description="Helical" evidence="5">
    <location>
        <begin position="233"/>
        <end position="253"/>
    </location>
</feature>
<keyword evidence="3 5" id="KW-1133">Transmembrane helix</keyword>
<evidence type="ECO:0000256" key="5">
    <source>
        <dbReference type="SAM" id="Phobius"/>
    </source>
</evidence>
<accession>A0A6L7F3A8</accession>
<keyword evidence="8" id="KW-1185">Reference proteome</keyword>
<evidence type="ECO:0000313" key="7">
    <source>
        <dbReference type="EMBL" id="MXG91634.1"/>
    </source>
</evidence>
<dbReference type="GO" id="GO:0022857">
    <property type="term" value="F:transmembrane transporter activity"/>
    <property type="evidence" value="ECO:0007669"/>
    <property type="project" value="InterPro"/>
</dbReference>
<dbReference type="Proteomes" id="UP000473325">
    <property type="component" value="Unassembled WGS sequence"/>
</dbReference>
<dbReference type="SUPFAM" id="SSF103473">
    <property type="entry name" value="MFS general substrate transporter"/>
    <property type="match status" value="1"/>
</dbReference>
<feature type="transmembrane region" description="Helical" evidence="5">
    <location>
        <begin position="55"/>
        <end position="74"/>
    </location>
</feature>
<feature type="domain" description="Major facilitator superfamily (MFS) profile" evidence="6">
    <location>
        <begin position="19"/>
        <end position="411"/>
    </location>
</feature>
<comment type="caution">
    <text evidence="7">The sequence shown here is derived from an EMBL/GenBank/DDBJ whole genome shotgun (WGS) entry which is preliminary data.</text>
</comment>
<dbReference type="InterPro" id="IPR011701">
    <property type="entry name" value="MFS"/>
</dbReference>
<gene>
    <name evidence="7" type="ORF">GRQ65_18990</name>
</gene>
<feature type="transmembrane region" description="Helical" evidence="5">
    <location>
        <begin position="265"/>
        <end position="285"/>
    </location>
</feature>
<dbReference type="AlphaFoldDB" id="A0A6L7F3A8"/>
<comment type="subcellular location">
    <subcellularLocation>
        <location evidence="1">Cell membrane</location>
        <topology evidence="1">Multi-pass membrane protein</topology>
    </subcellularLocation>
</comment>
<evidence type="ECO:0000256" key="1">
    <source>
        <dbReference type="ARBA" id="ARBA00004651"/>
    </source>
</evidence>
<dbReference type="Pfam" id="PF07690">
    <property type="entry name" value="MFS_1"/>
    <property type="match status" value="1"/>
</dbReference>
<dbReference type="InterPro" id="IPR020846">
    <property type="entry name" value="MFS_dom"/>
</dbReference>
<evidence type="ECO:0000313" key="8">
    <source>
        <dbReference type="Proteomes" id="UP000473325"/>
    </source>
</evidence>
<evidence type="ECO:0000259" key="6">
    <source>
        <dbReference type="PROSITE" id="PS50850"/>
    </source>
</evidence>
<dbReference type="InterPro" id="IPR036259">
    <property type="entry name" value="MFS_trans_sf"/>
</dbReference>
<dbReference type="PANTHER" id="PTHR23534:SF1">
    <property type="entry name" value="MAJOR FACILITATOR SUPERFAMILY PROTEIN"/>
    <property type="match status" value="1"/>
</dbReference>
<keyword evidence="2 5" id="KW-0812">Transmembrane</keyword>
<evidence type="ECO:0000256" key="2">
    <source>
        <dbReference type="ARBA" id="ARBA00022692"/>
    </source>
</evidence>
<evidence type="ECO:0000256" key="4">
    <source>
        <dbReference type="ARBA" id="ARBA00023136"/>
    </source>
</evidence>
<feature type="transmembrane region" description="Helical" evidence="5">
    <location>
        <begin position="145"/>
        <end position="163"/>
    </location>
</feature>
<feature type="transmembrane region" description="Helical" evidence="5">
    <location>
        <begin position="389"/>
        <end position="408"/>
    </location>
</feature>
<name>A0A6L7F3A8_9ACTN</name>
<feature type="transmembrane region" description="Helical" evidence="5">
    <location>
        <begin position="20"/>
        <end position="43"/>
    </location>
</feature>
<keyword evidence="4 5" id="KW-0472">Membrane</keyword>
<evidence type="ECO:0000256" key="3">
    <source>
        <dbReference type="ARBA" id="ARBA00022989"/>
    </source>
</evidence>
<feature type="transmembrane region" description="Helical" evidence="5">
    <location>
        <begin position="112"/>
        <end position="133"/>
    </location>
</feature>
<protein>
    <submittedName>
        <fullName evidence="7">MFS transporter</fullName>
    </submittedName>
</protein>
<reference evidence="7 8" key="1">
    <citation type="submission" date="2019-12" db="EMBL/GenBank/DDBJ databases">
        <authorList>
            <person name="Kun Z."/>
        </authorList>
    </citation>
    <scope>NUCLEOTIDE SEQUENCE [LARGE SCALE GENOMIC DNA]</scope>
    <source>
        <strain evidence="7 8">YIM 123512</strain>
    </source>
</reference>
<organism evidence="7 8">
    <name type="scientific">Nocardioides flavescens</name>
    <dbReference type="NCBI Taxonomy" id="2691959"/>
    <lineage>
        <taxon>Bacteria</taxon>
        <taxon>Bacillati</taxon>
        <taxon>Actinomycetota</taxon>
        <taxon>Actinomycetes</taxon>
        <taxon>Propionibacteriales</taxon>
        <taxon>Nocardioidaceae</taxon>
        <taxon>Nocardioides</taxon>
    </lineage>
</organism>
<dbReference type="PROSITE" id="PS50850">
    <property type="entry name" value="MFS"/>
    <property type="match status" value="1"/>
</dbReference>
<feature type="transmembrane region" description="Helical" evidence="5">
    <location>
        <begin position="362"/>
        <end position="383"/>
    </location>
</feature>
<proteinExistence type="predicted"/>
<dbReference type="Gene3D" id="1.20.1250.20">
    <property type="entry name" value="MFS general substrate transporter like domains"/>
    <property type="match status" value="1"/>
</dbReference>
<feature type="transmembrane region" description="Helical" evidence="5">
    <location>
        <begin position="183"/>
        <end position="201"/>
    </location>
</feature>
<dbReference type="GO" id="GO:0005886">
    <property type="term" value="C:plasma membrane"/>
    <property type="evidence" value="ECO:0007669"/>
    <property type="project" value="UniProtKB-SubCell"/>
</dbReference>
<feature type="transmembrane region" description="Helical" evidence="5">
    <location>
        <begin position="86"/>
        <end position="106"/>
    </location>
</feature>
<dbReference type="PANTHER" id="PTHR23534">
    <property type="entry name" value="MFS PERMEASE"/>
    <property type="match status" value="1"/>
</dbReference>
<dbReference type="EMBL" id="WUEK01000014">
    <property type="protein sequence ID" value="MXG91634.1"/>
    <property type="molecule type" value="Genomic_DNA"/>
</dbReference>